<accession>A0ABP4MIR1</accession>
<dbReference type="InterPro" id="IPR050508">
    <property type="entry name" value="Methyltransf_Superfamily"/>
</dbReference>
<reference evidence="3" key="1">
    <citation type="journal article" date="2019" name="Int. J. Syst. Evol. Microbiol.">
        <title>The Global Catalogue of Microorganisms (GCM) 10K type strain sequencing project: providing services to taxonomists for standard genome sequencing and annotation.</title>
        <authorList>
            <consortium name="The Broad Institute Genomics Platform"/>
            <consortium name="The Broad Institute Genome Sequencing Center for Infectious Disease"/>
            <person name="Wu L."/>
            <person name="Ma J."/>
        </authorList>
    </citation>
    <scope>NUCLEOTIDE SEQUENCE [LARGE SCALE GENOMIC DNA]</scope>
    <source>
        <strain evidence="3">JCM 15933</strain>
    </source>
</reference>
<dbReference type="RefSeq" id="WP_344507434.1">
    <property type="nucleotide sequence ID" value="NZ_BAAAQD010000017.1"/>
</dbReference>
<proteinExistence type="predicted"/>
<dbReference type="Pfam" id="PF08241">
    <property type="entry name" value="Methyltransf_11"/>
    <property type="match status" value="1"/>
</dbReference>
<name>A0ABP4MIR1_9ACTN</name>
<evidence type="ECO:0000313" key="3">
    <source>
        <dbReference type="Proteomes" id="UP001501470"/>
    </source>
</evidence>
<dbReference type="EMBL" id="BAAAQD010000017">
    <property type="protein sequence ID" value="GAA1543228.1"/>
    <property type="molecule type" value="Genomic_DNA"/>
</dbReference>
<evidence type="ECO:0000259" key="1">
    <source>
        <dbReference type="Pfam" id="PF08241"/>
    </source>
</evidence>
<sequence>MLERVDYDVRQHSVYSAGRALPEGTAGLWSGVFARWAGAANPLTVLDLGSGTGRFTPILAETFGGPVYGVEPSGRMREQAAPHPRVQYLAGSAEAIPLPDDSCDVVLLFLVFHHIVDRPGAAAEIHRVLRPGGRVLVRSAFADRLPDLYWHRFFPSARDVELRMFPTVAEVTGLFEDAGLTVLGLDRIRETVATDLAAYARRLRLRAISTFEHLTEEETRLGFAALDRAVAAGDDPGHITMDSDLLVLGDS</sequence>
<dbReference type="Gene3D" id="3.40.50.150">
    <property type="entry name" value="Vaccinia Virus protein VP39"/>
    <property type="match status" value="1"/>
</dbReference>
<feature type="domain" description="Methyltransferase type 11" evidence="1">
    <location>
        <begin position="46"/>
        <end position="136"/>
    </location>
</feature>
<comment type="caution">
    <text evidence="2">The sequence shown here is derived from an EMBL/GenBank/DDBJ whole genome shotgun (WGS) entry which is preliminary data.</text>
</comment>
<dbReference type="SUPFAM" id="SSF53335">
    <property type="entry name" value="S-adenosyl-L-methionine-dependent methyltransferases"/>
    <property type="match status" value="1"/>
</dbReference>
<gene>
    <name evidence="2" type="ORF">GCM10009827_073570</name>
</gene>
<dbReference type="InterPro" id="IPR013216">
    <property type="entry name" value="Methyltransf_11"/>
</dbReference>
<dbReference type="PANTHER" id="PTHR42912:SF95">
    <property type="entry name" value="METHYLTRANSFERASE TYPE 11 DOMAIN-CONTAINING PROTEIN"/>
    <property type="match status" value="1"/>
</dbReference>
<dbReference type="Proteomes" id="UP001501470">
    <property type="component" value="Unassembled WGS sequence"/>
</dbReference>
<dbReference type="InterPro" id="IPR029063">
    <property type="entry name" value="SAM-dependent_MTases_sf"/>
</dbReference>
<keyword evidence="3" id="KW-1185">Reference proteome</keyword>
<dbReference type="CDD" id="cd02440">
    <property type="entry name" value="AdoMet_MTases"/>
    <property type="match status" value="1"/>
</dbReference>
<dbReference type="PANTHER" id="PTHR42912">
    <property type="entry name" value="METHYLTRANSFERASE"/>
    <property type="match status" value="1"/>
</dbReference>
<evidence type="ECO:0000313" key="2">
    <source>
        <dbReference type="EMBL" id="GAA1543228.1"/>
    </source>
</evidence>
<protein>
    <recommendedName>
        <fullName evidence="1">Methyltransferase type 11 domain-containing protein</fullName>
    </recommendedName>
</protein>
<organism evidence="2 3">
    <name type="scientific">Dactylosporangium maewongense</name>
    <dbReference type="NCBI Taxonomy" id="634393"/>
    <lineage>
        <taxon>Bacteria</taxon>
        <taxon>Bacillati</taxon>
        <taxon>Actinomycetota</taxon>
        <taxon>Actinomycetes</taxon>
        <taxon>Micromonosporales</taxon>
        <taxon>Micromonosporaceae</taxon>
        <taxon>Dactylosporangium</taxon>
    </lineage>
</organism>